<organism evidence="1 2">
    <name type="scientific">Burkholderia cenocepacia</name>
    <dbReference type="NCBI Taxonomy" id="95486"/>
    <lineage>
        <taxon>Bacteria</taxon>
        <taxon>Pseudomonadati</taxon>
        <taxon>Pseudomonadota</taxon>
        <taxon>Betaproteobacteria</taxon>
        <taxon>Burkholderiales</taxon>
        <taxon>Burkholderiaceae</taxon>
        <taxon>Burkholderia</taxon>
        <taxon>Burkholderia cepacia complex</taxon>
    </lineage>
</organism>
<evidence type="ECO:0000313" key="1">
    <source>
        <dbReference type="EMBL" id="CAB3974203.1"/>
    </source>
</evidence>
<sequence length="73" mass="8118">MSTNGCQIQRKRTPGVDRLRYPHLSLLRRAATQTCNRIDLARERLETVIAVFLEHRSCAATITLAEAAALVLG</sequence>
<protein>
    <submittedName>
        <fullName evidence="1">Uncharacterized protein</fullName>
    </submittedName>
</protein>
<name>A0A6J5JQ69_9BURK</name>
<evidence type="ECO:0000313" key="2">
    <source>
        <dbReference type="Proteomes" id="UP000494322"/>
    </source>
</evidence>
<dbReference type="Proteomes" id="UP000494322">
    <property type="component" value="Unassembled WGS sequence"/>
</dbReference>
<accession>A0A6J5JQ69</accession>
<dbReference type="AlphaFoldDB" id="A0A6J5JQ69"/>
<reference evidence="1 2" key="1">
    <citation type="submission" date="2020-04" db="EMBL/GenBank/DDBJ databases">
        <authorList>
            <person name="Depoorter E."/>
        </authorList>
    </citation>
    <scope>NUCLEOTIDE SEQUENCE [LARGE SCALE GENOMIC DNA]</scope>
    <source>
        <strain evidence="1 2">BCC0132</strain>
    </source>
</reference>
<proteinExistence type="predicted"/>
<dbReference type="EMBL" id="CABWIK020000055">
    <property type="protein sequence ID" value="CAB3974203.1"/>
    <property type="molecule type" value="Genomic_DNA"/>
</dbReference>
<gene>
    <name evidence="1" type="ORF">BCO9919_06154</name>
</gene>